<evidence type="ECO:0000256" key="1">
    <source>
        <dbReference type="ARBA" id="ARBA00022669"/>
    </source>
</evidence>
<dbReference type="InterPro" id="IPR036861">
    <property type="entry name" value="Endochitinase-like_sf"/>
</dbReference>
<dbReference type="InterPro" id="IPR016187">
    <property type="entry name" value="CTDL_fold"/>
</dbReference>
<feature type="transmembrane region" description="Helical" evidence="2">
    <location>
        <begin position="20"/>
        <end position="37"/>
    </location>
</feature>
<accession>A0A9J7LN89</accession>
<dbReference type="InterPro" id="IPR000742">
    <property type="entry name" value="EGF"/>
</dbReference>
<keyword evidence="2" id="KW-0812">Transmembrane</keyword>
<reference evidence="4" key="1">
    <citation type="journal article" date="2020" name="Nat. Ecol. Evol.">
        <title>Deeply conserved synteny resolves early events in vertebrate evolution.</title>
        <authorList>
            <person name="Simakov O."/>
            <person name="Marletaz F."/>
            <person name="Yue J.X."/>
            <person name="O'Connell B."/>
            <person name="Jenkins J."/>
            <person name="Brandt A."/>
            <person name="Calef R."/>
            <person name="Tung C.H."/>
            <person name="Huang T.K."/>
            <person name="Schmutz J."/>
            <person name="Satoh N."/>
            <person name="Yu J.K."/>
            <person name="Putnam N.H."/>
            <person name="Green R.E."/>
            <person name="Rokhsar D.S."/>
        </authorList>
    </citation>
    <scope>NUCLEOTIDE SEQUENCE [LARGE SCALE GENOMIC DNA]</scope>
    <source>
        <strain evidence="4">S238N-H82</strain>
    </source>
</reference>
<dbReference type="Gene3D" id="3.90.215.10">
    <property type="entry name" value="Gamma Fibrinogen, chain A, domain 1"/>
    <property type="match status" value="1"/>
</dbReference>
<dbReference type="CDD" id="cd00037">
    <property type="entry name" value="CLECT"/>
    <property type="match status" value="1"/>
</dbReference>
<dbReference type="Gene3D" id="3.10.100.10">
    <property type="entry name" value="Mannose-Binding Protein A, subunit A"/>
    <property type="match status" value="1"/>
</dbReference>
<dbReference type="GeneID" id="118421928"/>
<gene>
    <name evidence="5" type="primary">LOC118421928</name>
</gene>
<dbReference type="InterPro" id="IPR036056">
    <property type="entry name" value="Fibrinogen-like_C"/>
</dbReference>
<dbReference type="KEGG" id="bfo:118421928"/>
<keyword evidence="2" id="KW-0472">Membrane</keyword>
<keyword evidence="2" id="KW-1133">Transmembrane helix</keyword>
<evidence type="ECO:0000259" key="3">
    <source>
        <dbReference type="PROSITE" id="PS50041"/>
    </source>
</evidence>
<dbReference type="SUPFAM" id="SSF57196">
    <property type="entry name" value="EGF/Laminin"/>
    <property type="match status" value="1"/>
</dbReference>
<evidence type="ECO:0000313" key="4">
    <source>
        <dbReference type="Proteomes" id="UP000001554"/>
    </source>
</evidence>
<dbReference type="PANTHER" id="PTHR22803">
    <property type="entry name" value="MANNOSE, PHOSPHOLIPASE, LECTIN RECEPTOR RELATED"/>
    <property type="match status" value="1"/>
</dbReference>
<dbReference type="Proteomes" id="UP000001554">
    <property type="component" value="Chromosome 8"/>
</dbReference>
<dbReference type="Pfam" id="PF14670">
    <property type="entry name" value="FXa_inhibition"/>
    <property type="match status" value="1"/>
</dbReference>
<dbReference type="InterPro" id="IPR002181">
    <property type="entry name" value="Fibrinogen_a/b/g_C_dom"/>
</dbReference>
<dbReference type="Gene3D" id="2.10.25.10">
    <property type="entry name" value="Laminin"/>
    <property type="match status" value="1"/>
</dbReference>
<dbReference type="Pfam" id="PF00059">
    <property type="entry name" value="Lectin_C"/>
    <property type="match status" value="1"/>
</dbReference>
<keyword evidence="1" id="KW-0147">Chitin-binding</keyword>
<dbReference type="Gene3D" id="3.30.60.10">
    <property type="entry name" value="Endochitinase-like"/>
    <property type="match status" value="1"/>
</dbReference>
<dbReference type="PROSITE" id="PS50041">
    <property type="entry name" value="C_TYPE_LECTIN_2"/>
    <property type="match status" value="1"/>
</dbReference>
<proteinExistence type="predicted"/>
<feature type="domain" description="C-type lectin" evidence="3">
    <location>
        <begin position="211"/>
        <end position="277"/>
    </location>
</feature>
<dbReference type="Pfam" id="PF00147">
    <property type="entry name" value="Fibrinogen_C"/>
    <property type="match status" value="1"/>
</dbReference>
<dbReference type="RefSeq" id="XP_035685323.1">
    <property type="nucleotide sequence ID" value="XM_035829430.1"/>
</dbReference>
<dbReference type="InterPro" id="IPR050111">
    <property type="entry name" value="C-type_lectin/snaclec_domain"/>
</dbReference>
<evidence type="ECO:0000256" key="2">
    <source>
        <dbReference type="SAM" id="Phobius"/>
    </source>
</evidence>
<evidence type="ECO:0000313" key="5">
    <source>
        <dbReference type="RefSeq" id="XP_035685323.1"/>
    </source>
</evidence>
<dbReference type="OrthoDB" id="9946071at2759"/>
<keyword evidence="4" id="KW-1185">Reference proteome</keyword>
<sequence length="281" mass="31104">MRYLNSRNGKTLKMRTATNLFLCLLMTSFGSGGWWYADGCGEVYLNGEYKTACNSTSNPGFSTETCRARGMNWLPWKGFVSLKHSRIMMRPTDFGWPRRRLDPNDNPLRCGPSFALPDGKRSECDPTGTINDLPCCSTGGYCGKTSAHCTCSGCVDYRPVVDLDECAQDNHGCEHICTNPIVRGPAECSCELGFTLNPDNKTCRAPEWTSSNGASYLPIPGELFSWSAAEEACQSFGSHLASISGSQENDFLMEMMGNDAGSYWIGLNTNQQPSRRFHRRQ</sequence>
<reference evidence="5" key="2">
    <citation type="submission" date="2025-08" db="UniProtKB">
        <authorList>
            <consortium name="RefSeq"/>
        </authorList>
    </citation>
    <scope>IDENTIFICATION</scope>
    <source>
        <strain evidence="5">S238N-H82</strain>
        <tissue evidence="5">Testes</tissue>
    </source>
</reference>
<dbReference type="SUPFAM" id="SSF56436">
    <property type="entry name" value="C-type lectin-like"/>
    <property type="match status" value="1"/>
</dbReference>
<dbReference type="InterPro" id="IPR001304">
    <property type="entry name" value="C-type_lectin-like"/>
</dbReference>
<organism evidence="4 5">
    <name type="scientific">Branchiostoma floridae</name>
    <name type="common">Florida lancelet</name>
    <name type="synonym">Amphioxus</name>
    <dbReference type="NCBI Taxonomy" id="7739"/>
    <lineage>
        <taxon>Eukaryota</taxon>
        <taxon>Metazoa</taxon>
        <taxon>Chordata</taxon>
        <taxon>Cephalochordata</taxon>
        <taxon>Leptocardii</taxon>
        <taxon>Amphioxiformes</taxon>
        <taxon>Branchiostomatidae</taxon>
        <taxon>Branchiostoma</taxon>
    </lineage>
</organism>
<dbReference type="GO" id="GO:0008061">
    <property type="term" value="F:chitin binding"/>
    <property type="evidence" value="ECO:0007669"/>
    <property type="project" value="UniProtKB-KW"/>
</dbReference>
<dbReference type="InterPro" id="IPR016186">
    <property type="entry name" value="C-type_lectin-like/link_sf"/>
</dbReference>
<dbReference type="InterPro" id="IPR014716">
    <property type="entry name" value="Fibrinogen_a/b/g_C_1"/>
</dbReference>
<name>A0A9J7LN89_BRAFL</name>
<protein>
    <submittedName>
        <fullName evidence="5">Versican core protein-like</fullName>
    </submittedName>
</protein>
<dbReference type="AlphaFoldDB" id="A0A9J7LN89"/>
<dbReference type="PROSITE" id="PS01186">
    <property type="entry name" value="EGF_2"/>
    <property type="match status" value="1"/>
</dbReference>
<dbReference type="SUPFAM" id="SSF56496">
    <property type="entry name" value="Fibrinogen C-terminal domain-like"/>
    <property type="match status" value="1"/>
</dbReference>